<dbReference type="Proteomes" id="UP000001217">
    <property type="component" value="Chromosome I"/>
</dbReference>
<dbReference type="AlphaFoldDB" id="C3LR37"/>
<dbReference type="KEGG" id="vcm:VCM66_2418"/>
<dbReference type="KEGG" id="vcm:VCM66_0670"/>
<reference evidence="2 3" key="1">
    <citation type="journal article" date="2008" name="PLoS ONE">
        <title>A recalibrated molecular clock and independent origins for the cholera pandemic clones.</title>
        <authorList>
            <person name="Feng L."/>
            <person name="Reeves P.R."/>
            <person name="Lan R."/>
            <person name="Ren Y."/>
            <person name="Gao C."/>
            <person name="Zhou Z."/>
            <person name="Ren Y."/>
            <person name="Cheng J."/>
            <person name="Wang W."/>
            <person name="Wang J."/>
            <person name="Qian W."/>
            <person name="Li D."/>
            <person name="Wang L."/>
        </authorList>
    </citation>
    <scope>NUCLEOTIDE SEQUENCE [LARGE SCALE GENOMIC DNA]</scope>
    <source>
        <strain evidence="2 3">M66-2</strain>
    </source>
</reference>
<organism evidence="2 3">
    <name type="scientific">Vibrio cholerae serotype O1 (strain M66-2)</name>
    <dbReference type="NCBI Taxonomy" id="579112"/>
    <lineage>
        <taxon>Bacteria</taxon>
        <taxon>Pseudomonadati</taxon>
        <taxon>Pseudomonadota</taxon>
        <taxon>Gammaproteobacteria</taxon>
        <taxon>Vibrionales</taxon>
        <taxon>Vibrionaceae</taxon>
        <taxon>Vibrio</taxon>
    </lineage>
</organism>
<evidence type="ECO:0000313" key="1">
    <source>
        <dbReference type="EMBL" id="ACP04992.1"/>
    </source>
</evidence>
<sequence length="30" mass="3516">MKKEFDSDNYLARMHSLFGKKAEAKRSLTI</sequence>
<dbReference type="EMBL" id="CP001233">
    <property type="protein sequence ID" value="ACP04992.1"/>
    <property type="molecule type" value="Genomic_DNA"/>
</dbReference>
<dbReference type="HOGENOM" id="CLU_3406027_0_0_6"/>
<accession>C3LR37</accession>
<evidence type="ECO:0000313" key="2">
    <source>
        <dbReference type="EMBL" id="ACP06715.1"/>
    </source>
</evidence>
<evidence type="ECO:0000313" key="3">
    <source>
        <dbReference type="Proteomes" id="UP000001217"/>
    </source>
</evidence>
<dbReference type="EMBL" id="CP001233">
    <property type="protein sequence ID" value="ACP06715.1"/>
    <property type="molecule type" value="Genomic_DNA"/>
</dbReference>
<name>C3LR37_VIBCM</name>
<protein>
    <submittedName>
        <fullName evidence="2">Uncharacterized protein</fullName>
    </submittedName>
</protein>
<proteinExistence type="predicted"/>
<gene>
    <name evidence="1" type="ordered locus">VCM66_0670</name>
    <name evidence="2" type="ordered locus">VCM66_2418</name>
</gene>